<evidence type="ECO:0000313" key="2">
    <source>
        <dbReference type="EMBL" id="HJG89748.1"/>
    </source>
</evidence>
<organism evidence="2 3">
    <name type="scientific">Barnesiella viscericola</name>
    <dbReference type="NCBI Taxonomy" id="397865"/>
    <lineage>
        <taxon>Bacteria</taxon>
        <taxon>Pseudomonadati</taxon>
        <taxon>Bacteroidota</taxon>
        <taxon>Bacteroidia</taxon>
        <taxon>Bacteroidales</taxon>
        <taxon>Barnesiellaceae</taxon>
        <taxon>Barnesiella</taxon>
    </lineage>
</organism>
<evidence type="ECO:0000313" key="3">
    <source>
        <dbReference type="Proteomes" id="UP000757103"/>
    </source>
</evidence>
<gene>
    <name evidence="2" type="ORF">K8U91_09825</name>
</gene>
<feature type="signal peptide" evidence="1">
    <location>
        <begin position="1"/>
        <end position="22"/>
    </location>
</feature>
<keyword evidence="1" id="KW-0732">Signal</keyword>
<name>A0A921MS24_9BACT</name>
<feature type="chain" id="PRO_5036977865" evidence="1">
    <location>
        <begin position="23"/>
        <end position="173"/>
    </location>
</feature>
<protein>
    <submittedName>
        <fullName evidence="2">Uncharacterized protein</fullName>
    </submittedName>
</protein>
<sequence length="173" mass="20259">MKSKYAILTSVIFTLLSAPLWGQVSNDESKRERGYMQVPELVFKDSLFLQRIDSLVFNSICFNLHKLDKGNFEVCYVDSEEPWLRFDLYPEFEFRGGTITGYFEYKNFSFVWYGVIPDSLCEVSDRKREFSYWKGEKGDSVISVYLGYVEGSIKSMGMDCIDRDMKRSFYGED</sequence>
<dbReference type="AlphaFoldDB" id="A0A921MS24"/>
<reference evidence="2" key="1">
    <citation type="journal article" date="2021" name="PeerJ">
        <title>Extensive microbial diversity within the chicken gut microbiome revealed by metagenomics and culture.</title>
        <authorList>
            <person name="Gilroy R."/>
            <person name="Ravi A."/>
            <person name="Getino M."/>
            <person name="Pursley I."/>
            <person name="Horton D.L."/>
            <person name="Alikhan N.F."/>
            <person name="Baker D."/>
            <person name="Gharbi K."/>
            <person name="Hall N."/>
            <person name="Watson M."/>
            <person name="Adriaenssens E.M."/>
            <person name="Foster-Nyarko E."/>
            <person name="Jarju S."/>
            <person name="Secka A."/>
            <person name="Antonio M."/>
            <person name="Oren A."/>
            <person name="Chaudhuri R.R."/>
            <person name="La Ragione R."/>
            <person name="Hildebrand F."/>
            <person name="Pallen M.J."/>
        </authorList>
    </citation>
    <scope>NUCLEOTIDE SEQUENCE</scope>
    <source>
        <strain evidence="2">CHK121-7720</strain>
    </source>
</reference>
<accession>A0A921MS24</accession>
<dbReference type="RefSeq" id="WP_273306808.1">
    <property type="nucleotide sequence ID" value="NZ_DYUD01000025.1"/>
</dbReference>
<evidence type="ECO:0000256" key="1">
    <source>
        <dbReference type="SAM" id="SignalP"/>
    </source>
</evidence>
<dbReference type="EMBL" id="DYUD01000025">
    <property type="protein sequence ID" value="HJG89748.1"/>
    <property type="molecule type" value="Genomic_DNA"/>
</dbReference>
<comment type="caution">
    <text evidence="2">The sequence shown here is derived from an EMBL/GenBank/DDBJ whole genome shotgun (WGS) entry which is preliminary data.</text>
</comment>
<reference evidence="2" key="2">
    <citation type="submission" date="2021-09" db="EMBL/GenBank/DDBJ databases">
        <authorList>
            <person name="Gilroy R."/>
        </authorList>
    </citation>
    <scope>NUCLEOTIDE SEQUENCE</scope>
    <source>
        <strain evidence="2">CHK121-7720</strain>
    </source>
</reference>
<dbReference type="Proteomes" id="UP000757103">
    <property type="component" value="Unassembled WGS sequence"/>
</dbReference>
<proteinExistence type="predicted"/>